<protein>
    <submittedName>
        <fullName evidence="2">Uncharacterized protein</fullName>
    </submittedName>
</protein>
<name>A0A2P4P3A0_RHIID</name>
<accession>A0A2P4P3A0</accession>
<keyword evidence="1" id="KW-0472">Membrane</keyword>
<sequence length="67" mass="7786">MKKSVSAKLPGKIVLTSSRANNFGEIDFDNLNLEKGVYLRDMQNTKLMVKFPIKIYIYLFNLYLIIN</sequence>
<keyword evidence="1" id="KW-0812">Transmembrane</keyword>
<evidence type="ECO:0000313" key="3">
    <source>
        <dbReference type="Proteomes" id="UP000018888"/>
    </source>
</evidence>
<reference evidence="2 3" key="1">
    <citation type="journal article" date="2013" name="Proc. Natl. Acad. Sci. U.S.A.">
        <title>Genome of an arbuscular mycorrhizal fungus provides insight into the oldest plant symbiosis.</title>
        <authorList>
            <person name="Tisserant E."/>
            <person name="Malbreil M."/>
            <person name="Kuo A."/>
            <person name="Kohler A."/>
            <person name="Symeonidi A."/>
            <person name="Balestrini R."/>
            <person name="Charron P."/>
            <person name="Duensing N."/>
            <person name="Frei Dit Frey N."/>
            <person name="Gianinazzi-Pearson V."/>
            <person name="Gilbert L.B."/>
            <person name="Handa Y."/>
            <person name="Herr J.R."/>
            <person name="Hijri M."/>
            <person name="Koul R."/>
            <person name="Kawaguchi M."/>
            <person name="Krajinski F."/>
            <person name="Lammers P.J."/>
            <person name="Masclaux F.G."/>
            <person name="Murat C."/>
            <person name="Morin E."/>
            <person name="Ndikumana S."/>
            <person name="Pagni M."/>
            <person name="Petitpierre D."/>
            <person name="Requena N."/>
            <person name="Rosikiewicz P."/>
            <person name="Riley R."/>
            <person name="Saito K."/>
            <person name="San Clemente H."/>
            <person name="Shapiro H."/>
            <person name="van Tuinen D."/>
            <person name="Becard G."/>
            <person name="Bonfante P."/>
            <person name="Paszkowski U."/>
            <person name="Shachar-Hill Y.Y."/>
            <person name="Tuskan G.A."/>
            <person name="Young P.W."/>
            <person name="Sanders I.R."/>
            <person name="Henrissat B."/>
            <person name="Rensing S.A."/>
            <person name="Grigoriev I.V."/>
            <person name="Corradi N."/>
            <person name="Roux C."/>
            <person name="Martin F."/>
        </authorList>
    </citation>
    <scope>NUCLEOTIDE SEQUENCE [LARGE SCALE GENOMIC DNA]</scope>
    <source>
        <strain evidence="2 3">DAOM 197198</strain>
    </source>
</reference>
<organism evidence="2 3">
    <name type="scientific">Rhizophagus irregularis (strain DAOM 181602 / DAOM 197198 / MUCL 43194)</name>
    <name type="common">Arbuscular mycorrhizal fungus</name>
    <name type="synonym">Glomus intraradices</name>
    <dbReference type="NCBI Taxonomy" id="747089"/>
    <lineage>
        <taxon>Eukaryota</taxon>
        <taxon>Fungi</taxon>
        <taxon>Fungi incertae sedis</taxon>
        <taxon>Mucoromycota</taxon>
        <taxon>Glomeromycotina</taxon>
        <taxon>Glomeromycetes</taxon>
        <taxon>Glomerales</taxon>
        <taxon>Glomeraceae</taxon>
        <taxon>Rhizophagus</taxon>
    </lineage>
</organism>
<dbReference type="Proteomes" id="UP000018888">
    <property type="component" value="Unassembled WGS sequence"/>
</dbReference>
<feature type="non-terminal residue" evidence="2">
    <location>
        <position position="67"/>
    </location>
</feature>
<proteinExistence type="predicted"/>
<evidence type="ECO:0000256" key="1">
    <source>
        <dbReference type="SAM" id="Phobius"/>
    </source>
</evidence>
<evidence type="ECO:0000313" key="2">
    <source>
        <dbReference type="EMBL" id="POG59861.1"/>
    </source>
</evidence>
<keyword evidence="3" id="KW-1185">Reference proteome</keyword>
<comment type="caution">
    <text evidence="2">The sequence shown here is derived from an EMBL/GenBank/DDBJ whole genome shotgun (WGS) entry which is preliminary data.</text>
</comment>
<feature type="transmembrane region" description="Helical" evidence="1">
    <location>
        <begin position="47"/>
        <end position="66"/>
    </location>
</feature>
<dbReference type="AlphaFoldDB" id="A0A2P4P3A0"/>
<gene>
    <name evidence="2" type="ORF">GLOIN_2v1718662</name>
</gene>
<keyword evidence="1" id="KW-1133">Transmembrane helix</keyword>
<reference evidence="2 3" key="2">
    <citation type="journal article" date="2018" name="New Phytol.">
        <title>High intraspecific genome diversity in the model arbuscular mycorrhizal symbiont Rhizophagus irregularis.</title>
        <authorList>
            <person name="Chen E.C.H."/>
            <person name="Morin E."/>
            <person name="Beaudet D."/>
            <person name="Noel J."/>
            <person name="Yildirir G."/>
            <person name="Ndikumana S."/>
            <person name="Charron P."/>
            <person name="St-Onge C."/>
            <person name="Giorgi J."/>
            <person name="Kruger M."/>
            <person name="Marton T."/>
            <person name="Ropars J."/>
            <person name="Grigoriev I.V."/>
            <person name="Hainaut M."/>
            <person name="Henrissat B."/>
            <person name="Roux C."/>
            <person name="Martin F."/>
            <person name="Corradi N."/>
        </authorList>
    </citation>
    <scope>NUCLEOTIDE SEQUENCE [LARGE SCALE GENOMIC DNA]</scope>
    <source>
        <strain evidence="2 3">DAOM 197198</strain>
    </source>
</reference>
<dbReference type="EMBL" id="AUPC02000424">
    <property type="protein sequence ID" value="POG59861.1"/>
    <property type="molecule type" value="Genomic_DNA"/>
</dbReference>